<name>A0A4R1HHV3_PSEEN</name>
<dbReference type="Gene3D" id="1.20.120.450">
    <property type="entry name" value="dinb family like domain"/>
    <property type="match status" value="1"/>
</dbReference>
<proteinExistence type="predicted"/>
<accession>A0A4R1HHV3</accession>
<dbReference type="InterPro" id="IPR034660">
    <property type="entry name" value="DinB/YfiT-like"/>
</dbReference>
<dbReference type="OrthoDB" id="4548523at2"/>
<gene>
    <name evidence="1" type="ORF">EV378_3962</name>
</gene>
<dbReference type="AlphaFoldDB" id="A0A4R1HHV3"/>
<evidence type="ECO:0000313" key="1">
    <source>
        <dbReference type="EMBL" id="TCK20015.1"/>
    </source>
</evidence>
<dbReference type="RefSeq" id="WP_132428455.1">
    <property type="nucleotide sequence ID" value="NZ_SMFZ01000002.1"/>
</dbReference>
<dbReference type="Pfam" id="PF04978">
    <property type="entry name" value="MST"/>
    <property type="match status" value="1"/>
</dbReference>
<evidence type="ECO:0000313" key="2">
    <source>
        <dbReference type="Proteomes" id="UP000295560"/>
    </source>
</evidence>
<dbReference type="SUPFAM" id="SSF109854">
    <property type="entry name" value="DinB/YfiT-like putative metalloenzymes"/>
    <property type="match status" value="1"/>
</dbReference>
<reference evidence="1 2" key="1">
    <citation type="submission" date="2019-03" db="EMBL/GenBank/DDBJ databases">
        <title>Sequencing the genomes of 1000 actinobacteria strains.</title>
        <authorList>
            <person name="Klenk H.-P."/>
        </authorList>
    </citation>
    <scope>NUCLEOTIDE SEQUENCE [LARGE SCALE GENOMIC DNA]</scope>
    <source>
        <strain evidence="1 2">DSM 44969</strain>
    </source>
</reference>
<dbReference type="Proteomes" id="UP000295560">
    <property type="component" value="Unassembled WGS sequence"/>
</dbReference>
<comment type="caution">
    <text evidence="1">The sequence shown here is derived from an EMBL/GenBank/DDBJ whole genome shotgun (WGS) entry which is preliminary data.</text>
</comment>
<dbReference type="EMBL" id="SMFZ01000002">
    <property type="protein sequence ID" value="TCK20015.1"/>
    <property type="molecule type" value="Genomic_DNA"/>
</dbReference>
<protein>
    <submittedName>
        <fullName evidence="1">Uncharacterized protein DUF664</fullName>
    </submittedName>
</protein>
<dbReference type="InterPro" id="IPR007061">
    <property type="entry name" value="MST-like"/>
</dbReference>
<sequence length="192" mass="21623">MTAKDDLHRYLQQARDVMLWKLDGLDEYDVRRPLTPTGTNLLGLIKHLASVELGYFGPTFGRPSDEPLPWFDDGAEPEADMWATADETREQIVGFYRRVWVHSDETIASRDLDAVGHVAHWPPERAEVTLHRILIHMIAETHRHAGHADIVRELIDGAVGHRIGVDNMGDLDDDGRAALHARIEQVARDAAT</sequence>
<keyword evidence="2" id="KW-1185">Reference proteome</keyword>
<organism evidence="1 2">
    <name type="scientific">Pseudonocardia endophytica</name>
    <dbReference type="NCBI Taxonomy" id="401976"/>
    <lineage>
        <taxon>Bacteria</taxon>
        <taxon>Bacillati</taxon>
        <taxon>Actinomycetota</taxon>
        <taxon>Actinomycetes</taxon>
        <taxon>Pseudonocardiales</taxon>
        <taxon>Pseudonocardiaceae</taxon>
        <taxon>Pseudonocardia</taxon>
    </lineage>
</organism>